<name>A0A396JND9_MEDTR</name>
<reference evidence="3" key="1">
    <citation type="journal article" date="2018" name="Nat. Plants">
        <title>Whole-genome landscape of Medicago truncatula symbiotic genes.</title>
        <authorList>
            <person name="Pecrix Y."/>
            <person name="Staton S.E."/>
            <person name="Sallet E."/>
            <person name="Lelandais-Briere C."/>
            <person name="Moreau S."/>
            <person name="Carrere S."/>
            <person name="Blein T."/>
            <person name="Jardinaud M.F."/>
            <person name="Latrasse D."/>
            <person name="Zouine M."/>
            <person name="Zahm M."/>
            <person name="Kreplak J."/>
            <person name="Mayjonade B."/>
            <person name="Satge C."/>
            <person name="Perez M."/>
            <person name="Cauet S."/>
            <person name="Marande W."/>
            <person name="Chantry-Darmon C."/>
            <person name="Lopez-Roques C."/>
            <person name="Bouchez O."/>
            <person name="Berard A."/>
            <person name="Debelle F."/>
            <person name="Munos S."/>
            <person name="Bendahmane A."/>
            <person name="Berges H."/>
            <person name="Niebel A."/>
            <person name="Buitink J."/>
            <person name="Frugier F."/>
            <person name="Benhamed M."/>
            <person name="Crespi M."/>
            <person name="Gouzy J."/>
            <person name="Gamas P."/>
        </authorList>
    </citation>
    <scope>NUCLEOTIDE SEQUENCE [LARGE SCALE GENOMIC DNA]</scope>
    <source>
        <strain evidence="3">cv. Jemalong A17</strain>
    </source>
</reference>
<proteinExistence type="predicted"/>
<dbReference type="AlphaFoldDB" id="A0A396JND9"/>
<dbReference type="PANTHER" id="PTHR47074">
    <property type="entry name" value="BNAC02G40300D PROTEIN"/>
    <property type="match status" value="1"/>
</dbReference>
<dbReference type="EMBL" id="PSQE01000001">
    <property type="protein sequence ID" value="RHN79799.1"/>
    <property type="molecule type" value="Genomic_DNA"/>
</dbReference>
<dbReference type="PANTHER" id="PTHR47074:SF48">
    <property type="entry name" value="POLYNUCLEOTIDYL TRANSFERASE, RIBONUCLEASE H-LIKE SUPERFAMILY PROTEIN"/>
    <property type="match status" value="1"/>
</dbReference>
<dbReference type="Proteomes" id="UP000265566">
    <property type="component" value="Chromosome 1"/>
</dbReference>
<dbReference type="InterPro" id="IPR052929">
    <property type="entry name" value="RNase_H-like_EbsB-rel"/>
</dbReference>
<accession>A0A396JND9</accession>
<evidence type="ECO:0000259" key="1">
    <source>
        <dbReference type="Pfam" id="PF13456"/>
    </source>
</evidence>
<gene>
    <name evidence="2" type="ORF">MtrunA17_Chr1g0181271</name>
</gene>
<evidence type="ECO:0000313" key="2">
    <source>
        <dbReference type="EMBL" id="RHN79799.1"/>
    </source>
</evidence>
<sequence length="95" mass="10944">MKDMRFDNIDFELDSKITRDAFHSRKTDVSEFGSIIDACRDLFSNSFTNSRVEFIRRQANAAVHALAREATSLASPHIYYEIPLCIETIIINEML</sequence>
<comment type="caution">
    <text evidence="2">The sequence shown here is derived from an EMBL/GenBank/DDBJ whole genome shotgun (WGS) entry which is preliminary data.</text>
</comment>
<dbReference type="InterPro" id="IPR002156">
    <property type="entry name" value="RNaseH_domain"/>
</dbReference>
<dbReference type="Gramene" id="rna3639">
    <property type="protein sequence ID" value="RHN79799.1"/>
    <property type="gene ID" value="gene3639"/>
</dbReference>
<dbReference type="Pfam" id="PF13456">
    <property type="entry name" value="RVT_3"/>
    <property type="match status" value="1"/>
</dbReference>
<feature type="domain" description="RNase H type-1" evidence="1">
    <location>
        <begin position="5"/>
        <end position="70"/>
    </location>
</feature>
<protein>
    <recommendedName>
        <fullName evidence="1">RNase H type-1 domain-containing protein</fullName>
    </recommendedName>
</protein>
<dbReference type="GO" id="GO:0003676">
    <property type="term" value="F:nucleic acid binding"/>
    <property type="evidence" value="ECO:0007669"/>
    <property type="project" value="InterPro"/>
</dbReference>
<organism evidence="2 3">
    <name type="scientific">Medicago truncatula</name>
    <name type="common">Barrel medic</name>
    <name type="synonym">Medicago tribuloides</name>
    <dbReference type="NCBI Taxonomy" id="3880"/>
    <lineage>
        <taxon>Eukaryota</taxon>
        <taxon>Viridiplantae</taxon>
        <taxon>Streptophyta</taxon>
        <taxon>Embryophyta</taxon>
        <taxon>Tracheophyta</taxon>
        <taxon>Spermatophyta</taxon>
        <taxon>Magnoliopsida</taxon>
        <taxon>eudicotyledons</taxon>
        <taxon>Gunneridae</taxon>
        <taxon>Pentapetalae</taxon>
        <taxon>rosids</taxon>
        <taxon>fabids</taxon>
        <taxon>Fabales</taxon>
        <taxon>Fabaceae</taxon>
        <taxon>Papilionoideae</taxon>
        <taxon>50 kb inversion clade</taxon>
        <taxon>NPAAA clade</taxon>
        <taxon>Hologalegina</taxon>
        <taxon>IRL clade</taxon>
        <taxon>Trifolieae</taxon>
        <taxon>Medicago</taxon>
    </lineage>
</organism>
<evidence type="ECO:0000313" key="3">
    <source>
        <dbReference type="Proteomes" id="UP000265566"/>
    </source>
</evidence>
<dbReference type="GO" id="GO:0004523">
    <property type="term" value="F:RNA-DNA hybrid ribonuclease activity"/>
    <property type="evidence" value="ECO:0007669"/>
    <property type="project" value="InterPro"/>
</dbReference>